<evidence type="ECO:0000259" key="3">
    <source>
        <dbReference type="PROSITE" id="PS50048"/>
    </source>
</evidence>
<evidence type="ECO:0000313" key="5">
    <source>
        <dbReference type="Proteomes" id="UP000504638"/>
    </source>
</evidence>
<dbReference type="InterPro" id="IPR036864">
    <property type="entry name" value="Zn2-C6_fun-type_DNA-bd_sf"/>
</dbReference>
<evidence type="ECO:0000256" key="2">
    <source>
        <dbReference type="ARBA" id="ARBA00023242"/>
    </source>
</evidence>
<keyword evidence="2" id="KW-0539">Nucleus</keyword>
<dbReference type="GeneID" id="54418158"/>
<dbReference type="SUPFAM" id="SSF57701">
    <property type="entry name" value="Zn2/Cys6 DNA-binding domain"/>
    <property type="match status" value="1"/>
</dbReference>
<gene>
    <name evidence="4 6" type="ORF">P152DRAFT_437703</name>
</gene>
<dbReference type="AlphaFoldDB" id="A0A6G1G1B5"/>
<dbReference type="EMBL" id="ML975160">
    <property type="protein sequence ID" value="KAF1811844.1"/>
    <property type="molecule type" value="Genomic_DNA"/>
</dbReference>
<dbReference type="PANTHER" id="PTHR46910">
    <property type="entry name" value="TRANSCRIPTION FACTOR PDR1"/>
    <property type="match status" value="1"/>
</dbReference>
<feature type="domain" description="Zn(2)-C6 fungal-type" evidence="3">
    <location>
        <begin position="19"/>
        <end position="51"/>
    </location>
</feature>
<dbReference type="GO" id="GO:0006351">
    <property type="term" value="P:DNA-templated transcription"/>
    <property type="evidence" value="ECO:0007669"/>
    <property type="project" value="InterPro"/>
</dbReference>
<sequence>MVDNLTPNGERKGTRITKACDSCHRRGRRCRAQDDRTPCRTCIDAGIVCTRNRIPSKRGPKPRQHAQFGPIWALDPSKHGSRALLTTLIRSFFDFVYPIVNYVHEDSFMDQWTNGQLPNSPSSYALLMAMCALSAFRIKYGIEPSALDVSQNVDPDFYLDEALRTTQSTSPVPRDKESLQALGLLCMTALEIGNGSLLQCQLGYYHAAIADQNLYDERRWPPALSAIEKEEYRRLYWHLYRLEVHMALVMGHAIRCPEIQSMVSYPSLADQQDARSTTESEWLSGWNFVTDLYRGLEHVLTKFRLHGMPGYQSQRKGFLSTSFLLDFDLNERILQPLTEAFENLPTRFKTAPPLTSNVNANRCGFQAANIVCTYQLVRMVCYTSNKATFHQACRTALDLIEQISSIPLEYLRAMSLAAVQEISGFGHILSHFIGKELPMSDYQDLRDVILCMAEFLESLHTDLPYAIRASARLRECVNRISGLIDQSTAHTFPTSGPPVNFFGDSQAPEHSEMILDWRDDTPWLDEWLDSVASINHN</sequence>
<dbReference type="Pfam" id="PF00172">
    <property type="entry name" value="Zn_clus"/>
    <property type="match status" value="1"/>
</dbReference>
<reference evidence="6" key="3">
    <citation type="submission" date="2025-04" db="UniProtKB">
        <authorList>
            <consortium name="RefSeq"/>
        </authorList>
    </citation>
    <scope>IDENTIFICATION</scope>
    <source>
        <strain evidence="6">CBS 781.70</strain>
    </source>
</reference>
<organism evidence="4">
    <name type="scientific">Eremomyces bilateralis CBS 781.70</name>
    <dbReference type="NCBI Taxonomy" id="1392243"/>
    <lineage>
        <taxon>Eukaryota</taxon>
        <taxon>Fungi</taxon>
        <taxon>Dikarya</taxon>
        <taxon>Ascomycota</taxon>
        <taxon>Pezizomycotina</taxon>
        <taxon>Dothideomycetes</taxon>
        <taxon>Dothideomycetes incertae sedis</taxon>
        <taxon>Eremomycetales</taxon>
        <taxon>Eremomycetaceae</taxon>
        <taxon>Eremomyces</taxon>
    </lineage>
</organism>
<dbReference type="PANTHER" id="PTHR46910:SF18">
    <property type="entry name" value="ZN(II)2CYS6 TRANSCRIPTION FACTOR (EUROFUNG)"/>
    <property type="match status" value="1"/>
</dbReference>
<reference evidence="6" key="2">
    <citation type="submission" date="2020-04" db="EMBL/GenBank/DDBJ databases">
        <authorList>
            <consortium name="NCBI Genome Project"/>
        </authorList>
    </citation>
    <scope>NUCLEOTIDE SEQUENCE</scope>
    <source>
        <strain evidence="6">CBS 781.70</strain>
    </source>
</reference>
<dbReference type="GO" id="GO:0008270">
    <property type="term" value="F:zinc ion binding"/>
    <property type="evidence" value="ECO:0007669"/>
    <property type="project" value="InterPro"/>
</dbReference>
<keyword evidence="1" id="KW-0479">Metal-binding</keyword>
<dbReference type="GO" id="GO:0000981">
    <property type="term" value="F:DNA-binding transcription factor activity, RNA polymerase II-specific"/>
    <property type="evidence" value="ECO:0007669"/>
    <property type="project" value="InterPro"/>
</dbReference>
<protein>
    <recommendedName>
        <fullName evidence="3">Zn(2)-C6 fungal-type domain-containing protein</fullName>
    </recommendedName>
</protein>
<dbReference type="InterPro" id="IPR007219">
    <property type="entry name" value="XnlR_reg_dom"/>
</dbReference>
<dbReference type="InterPro" id="IPR001138">
    <property type="entry name" value="Zn2Cys6_DnaBD"/>
</dbReference>
<accession>A0A6G1G1B5</accession>
<dbReference type="InterPro" id="IPR050987">
    <property type="entry name" value="AtrR-like"/>
</dbReference>
<dbReference type="GO" id="GO:0003677">
    <property type="term" value="F:DNA binding"/>
    <property type="evidence" value="ECO:0007669"/>
    <property type="project" value="InterPro"/>
</dbReference>
<dbReference type="PROSITE" id="PS50048">
    <property type="entry name" value="ZN2_CY6_FUNGAL_2"/>
    <property type="match status" value="1"/>
</dbReference>
<keyword evidence="5" id="KW-1185">Reference proteome</keyword>
<evidence type="ECO:0000313" key="6">
    <source>
        <dbReference type="RefSeq" id="XP_033533475.1"/>
    </source>
</evidence>
<proteinExistence type="predicted"/>
<dbReference type="OrthoDB" id="2123952at2759"/>
<name>A0A6G1G1B5_9PEZI</name>
<dbReference type="CDD" id="cd00067">
    <property type="entry name" value="GAL4"/>
    <property type="match status" value="1"/>
</dbReference>
<dbReference type="Pfam" id="PF04082">
    <property type="entry name" value="Fungal_trans"/>
    <property type="match status" value="1"/>
</dbReference>
<evidence type="ECO:0000256" key="1">
    <source>
        <dbReference type="ARBA" id="ARBA00022723"/>
    </source>
</evidence>
<dbReference type="RefSeq" id="XP_033533475.1">
    <property type="nucleotide sequence ID" value="XM_033677588.1"/>
</dbReference>
<dbReference type="Proteomes" id="UP000504638">
    <property type="component" value="Unplaced"/>
</dbReference>
<dbReference type="SMART" id="SM00066">
    <property type="entry name" value="GAL4"/>
    <property type="match status" value="1"/>
</dbReference>
<dbReference type="CDD" id="cd12148">
    <property type="entry name" value="fungal_TF_MHR"/>
    <property type="match status" value="1"/>
</dbReference>
<evidence type="ECO:0000313" key="4">
    <source>
        <dbReference type="EMBL" id="KAF1811844.1"/>
    </source>
</evidence>
<reference evidence="4 6" key="1">
    <citation type="submission" date="2020-01" db="EMBL/GenBank/DDBJ databases">
        <authorList>
            <consortium name="DOE Joint Genome Institute"/>
            <person name="Haridas S."/>
            <person name="Albert R."/>
            <person name="Binder M."/>
            <person name="Bloem J."/>
            <person name="Labutti K."/>
            <person name="Salamov A."/>
            <person name="Andreopoulos B."/>
            <person name="Baker S.E."/>
            <person name="Barry K."/>
            <person name="Bills G."/>
            <person name="Bluhm B.H."/>
            <person name="Cannon C."/>
            <person name="Castanera R."/>
            <person name="Culley D.E."/>
            <person name="Daum C."/>
            <person name="Ezra D."/>
            <person name="Gonzalez J.B."/>
            <person name="Henrissat B."/>
            <person name="Kuo A."/>
            <person name="Liang C."/>
            <person name="Lipzen A."/>
            <person name="Lutzoni F."/>
            <person name="Magnuson J."/>
            <person name="Mondo S."/>
            <person name="Nolan M."/>
            <person name="Ohm R."/>
            <person name="Pangilinan J."/>
            <person name="Park H.-J."/>
            <person name="Ramirez L."/>
            <person name="Alfaro M."/>
            <person name="Sun H."/>
            <person name="Tritt A."/>
            <person name="Yoshinaga Y."/>
            <person name="Zwiers L.-H."/>
            <person name="Turgeon B.G."/>
            <person name="Goodwin S.B."/>
            <person name="Spatafora J.W."/>
            <person name="Crous P.W."/>
            <person name="Grigoriev I.V."/>
        </authorList>
    </citation>
    <scope>NUCLEOTIDE SEQUENCE</scope>
    <source>
        <strain evidence="4 6">CBS 781.70</strain>
    </source>
</reference>